<evidence type="ECO:0000256" key="5">
    <source>
        <dbReference type="ARBA" id="ARBA00022989"/>
    </source>
</evidence>
<feature type="transmembrane region" description="Helical" evidence="7">
    <location>
        <begin position="430"/>
        <end position="453"/>
    </location>
</feature>
<dbReference type="PIRSF" id="PIRSF016379">
    <property type="entry name" value="ENT"/>
    <property type="match status" value="1"/>
</dbReference>
<feature type="transmembrane region" description="Helical" evidence="7">
    <location>
        <begin position="161"/>
        <end position="183"/>
    </location>
</feature>
<evidence type="ECO:0000256" key="6">
    <source>
        <dbReference type="ARBA" id="ARBA00023136"/>
    </source>
</evidence>
<comment type="similarity">
    <text evidence="2">Belongs to the SLC29A/ENT transporter (TC 2.A.57) family.</text>
</comment>
<feature type="transmembrane region" description="Helical" evidence="7">
    <location>
        <begin position="465"/>
        <end position="488"/>
    </location>
</feature>
<dbReference type="InterPro" id="IPR002259">
    <property type="entry name" value="Eqnu_transpt"/>
</dbReference>
<dbReference type="STRING" id="1754190.A0A1Y2D5Q2"/>
<dbReference type="GO" id="GO:0015205">
    <property type="term" value="F:nucleobase transmembrane transporter activity"/>
    <property type="evidence" value="ECO:0007669"/>
    <property type="project" value="TreeGrafter"/>
</dbReference>
<evidence type="ECO:0000313" key="9">
    <source>
        <dbReference type="Proteomes" id="UP000193920"/>
    </source>
</evidence>
<evidence type="ECO:0000256" key="2">
    <source>
        <dbReference type="ARBA" id="ARBA00007965"/>
    </source>
</evidence>
<dbReference type="PANTHER" id="PTHR10332:SF88">
    <property type="entry name" value="EQUILIBRATIVE NUCLEOSIDE TRANSPORTER 1, ISOFORM A"/>
    <property type="match status" value="1"/>
</dbReference>
<comment type="caution">
    <text evidence="8">The sequence shown here is derived from an EMBL/GenBank/DDBJ whole genome shotgun (WGS) entry which is preliminary data.</text>
</comment>
<dbReference type="GO" id="GO:0034257">
    <property type="term" value="F:nicotinamide riboside transmembrane transporter activity"/>
    <property type="evidence" value="ECO:0007669"/>
    <property type="project" value="TreeGrafter"/>
</dbReference>
<feature type="transmembrane region" description="Helical" evidence="7">
    <location>
        <begin position="195"/>
        <end position="218"/>
    </location>
</feature>
<dbReference type="EMBL" id="MCOG01000085">
    <property type="protein sequence ID" value="ORY54426.1"/>
    <property type="molecule type" value="Genomic_DNA"/>
</dbReference>
<sequence>MNDNNDINEVFVEEDNAVNNTIQEENIEGNGELIIEEDKVQQNYQSIENAENFDSSIRVEISKIGYVMFIIFGLTMLCAWNLWITAVPFFKNRLSGTIFQDNFQNYISIVFMFTNTLSSFIILKIQQKISINRRIVGSLMLLIFCFLTTTILSLMPDMNPYVFFIIIMTLITISAISTSILQNGGFGLAAQLPNIYMQGIMNGQGLAGAVVVFVQIAIVINTQDTENDTTPAFLKNMYLYFLTVVLITLTCLIGYLIVIRKIATKAINDSINNTEGENASCSISEETPLIQHNGENSENQVVLSNDQRIVNTFKKIKIQALALFCTFVVTLSLFPSIISGIESINKEKNSNYYNNLFVSIAFLIFTLFDWLGKVMPGYPKFVIRNTKIINVTSFSRILFIFLFMICNVQFKDTYGNPLDRSVPILIRSDVLYFIILFAFSLSNGYISSLLLMITPDLVDDDEKELSGSIMVSVLTFGLASGSIFSFAIRAILCKCNPFIS</sequence>
<feature type="transmembrane region" description="Helical" evidence="7">
    <location>
        <begin position="238"/>
        <end position="258"/>
    </location>
</feature>
<dbReference type="PRINTS" id="PR01130">
    <property type="entry name" value="DERENTRNSPRT"/>
</dbReference>
<evidence type="ECO:0008006" key="10">
    <source>
        <dbReference type="Google" id="ProtNLM"/>
    </source>
</evidence>
<feature type="transmembrane region" description="Helical" evidence="7">
    <location>
        <begin position="321"/>
        <end position="341"/>
    </location>
</feature>
<accession>A0A1Y2D5Q2</accession>
<proteinExistence type="inferred from homology"/>
<feature type="transmembrane region" description="Helical" evidence="7">
    <location>
        <begin position="103"/>
        <end position="123"/>
    </location>
</feature>
<keyword evidence="3" id="KW-0813">Transport</keyword>
<organism evidence="8 9">
    <name type="scientific">Neocallimastix californiae</name>
    <dbReference type="NCBI Taxonomy" id="1754190"/>
    <lineage>
        <taxon>Eukaryota</taxon>
        <taxon>Fungi</taxon>
        <taxon>Fungi incertae sedis</taxon>
        <taxon>Chytridiomycota</taxon>
        <taxon>Chytridiomycota incertae sedis</taxon>
        <taxon>Neocallimastigomycetes</taxon>
        <taxon>Neocallimastigales</taxon>
        <taxon>Neocallimastigaceae</taxon>
        <taxon>Neocallimastix</taxon>
    </lineage>
</organism>
<name>A0A1Y2D5Q2_9FUNG</name>
<protein>
    <recommendedName>
        <fullName evidence="10">Nucleoside transporter</fullName>
    </recommendedName>
</protein>
<keyword evidence="4 7" id="KW-0812">Transmembrane</keyword>
<dbReference type="Proteomes" id="UP000193920">
    <property type="component" value="Unassembled WGS sequence"/>
</dbReference>
<evidence type="ECO:0000256" key="3">
    <source>
        <dbReference type="ARBA" id="ARBA00022448"/>
    </source>
</evidence>
<dbReference type="GO" id="GO:0005886">
    <property type="term" value="C:plasma membrane"/>
    <property type="evidence" value="ECO:0007669"/>
    <property type="project" value="TreeGrafter"/>
</dbReference>
<dbReference type="OrthoDB" id="10261753at2759"/>
<feature type="transmembrane region" description="Helical" evidence="7">
    <location>
        <begin position="393"/>
        <end position="410"/>
    </location>
</feature>
<dbReference type="AlphaFoldDB" id="A0A1Y2D5Q2"/>
<dbReference type="GO" id="GO:0000329">
    <property type="term" value="C:fungal-type vacuole membrane"/>
    <property type="evidence" value="ECO:0007669"/>
    <property type="project" value="TreeGrafter"/>
</dbReference>
<feature type="transmembrane region" description="Helical" evidence="7">
    <location>
        <begin position="64"/>
        <end position="83"/>
    </location>
</feature>
<dbReference type="PANTHER" id="PTHR10332">
    <property type="entry name" value="EQUILIBRATIVE NUCLEOSIDE TRANSPORTER"/>
    <property type="match status" value="1"/>
</dbReference>
<evidence type="ECO:0000256" key="7">
    <source>
        <dbReference type="SAM" id="Phobius"/>
    </source>
</evidence>
<evidence type="ECO:0000313" key="8">
    <source>
        <dbReference type="EMBL" id="ORY54426.1"/>
    </source>
</evidence>
<feature type="transmembrane region" description="Helical" evidence="7">
    <location>
        <begin position="353"/>
        <end position="372"/>
    </location>
</feature>
<comment type="subcellular location">
    <subcellularLocation>
        <location evidence="1">Membrane</location>
        <topology evidence="1">Multi-pass membrane protein</topology>
    </subcellularLocation>
</comment>
<keyword evidence="5 7" id="KW-1133">Transmembrane helix</keyword>
<evidence type="ECO:0000256" key="4">
    <source>
        <dbReference type="ARBA" id="ARBA00022692"/>
    </source>
</evidence>
<feature type="transmembrane region" description="Helical" evidence="7">
    <location>
        <begin position="135"/>
        <end position="155"/>
    </location>
</feature>
<evidence type="ECO:0000256" key="1">
    <source>
        <dbReference type="ARBA" id="ARBA00004141"/>
    </source>
</evidence>
<gene>
    <name evidence="8" type="ORF">LY90DRAFT_670031</name>
</gene>
<reference evidence="8 9" key="1">
    <citation type="submission" date="2016-08" db="EMBL/GenBank/DDBJ databases">
        <title>A Parts List for Fungal Cellulosomes Revealed by Comparative Genomics.</title>
        <authorList>
            <consortium name="DOE Joint Genome Institute"/>
            <person name="Haitjema C.H."/>
            <person name="Gilmore S.P."/>
            <person name="Henske J.K."/>
            <person name="Solomon K.V."/>
            <person name="De Groot R."/>
            <person name="Kuo A."/>
            <person name="Mondo S.J."/>
            <person name="Salamov A.A."/>
            <person name="Labutti K."/>
            <person name="Zhao Z."/>
            <person name="Chiniquy J."/>
            <person name="Barry K."/>
            <person name="Brewer H.M."/>
            <person name="Purvine S.O."/>
            <person name="Wright A.T."/>
            <person name="Boxma B."/>
            <person name="Van Alen T."/>
            <person name="Hackstein J.H."/>
            <person name="Baker S.E."/>
            <person name="Grigoriev I.V."/>
            <person name="O'Malley M.A."/>
        </authorList>
    </citation>
    <scope>NUCLEOTIDE SEQUENCE [LARGE SCALE GENOMIC DNA]</scope>
    <source>
        <strain evidence="8 9">G1</strain>
    </source>
</reference>
<keyword evidence="6 7" id="KW-0472">Membrane</keyword>
<dbReference type="Pfam" id="PF01733">
    <property type="entry name" value="Nucleoside_tran"/>
    <property type="match status" value="1"/>
</dbReference>
<keyword evidence="9" id="KW-1185">Reference proteome</keyword>